<gene>
    <name evidence="5" type="ORF">OXX778_LOCUS15514</name>
</gene>
<accession>A0A814FH06</accession>
<dbReference type="InterPro" id="IPR010504">
    <property type="entry name" value="AH_dom"/>
</dbReference>
<proteinExistence type="predicted"/>
<dbReference type="CDD" id="cd18793">
    <property type="entry name" value="SF2_C_SNF"/>
    <property type="match status" value="1"/>
</dbReference>
<dbReference type="SMART" id="SM01015">
    <property type="entry name" value="Arfaptin"/>
    <property type="match status" value="1"/>
</dbReference>
<dbReference type="PANTHER" id="PTHR10164:SF4">
    <property type="entry name" value="GH23156P"/>
    <property type="match status" value="1"/>
</dbReference>
<evidence type="ECO:0000256" key="3">
    <source>
        <dbReference type="SAM" id="MobiDB-lite"/>
    </source>
</evidence>
<dbReference type="Pfam" id="PF00271">
    <property type="entry name" value="Helicase_C"/>
    <property type="match status" value="1"/>
</dbReference>
<dbReference type="GO" id="GO:0016787">
    <property type="term" value="F:hydrolase activity"/>
    <property type="evidence" value="ECO:0007669"/>
    <property type="project" value="UniProtKB-KW"/>
</dbReference>
<dbReference type="InterPro" id="IPR024114">
    <property type="entry name" value="Islet_autoAg_Ica1/Ica1-like"/>
</dbReference>
<dbReference type="InterPro" id="IPR027417">
    <property type="entry name" value="P-loop_NTPase"/>
</dbReference>
<dbReference type="OrthoDB" id="2126778at2759"/>
<dbReference type="SMART" id="SM00490">
    <property type="entry name" value="HELICc"/>
    <property type="match status" value="1"/>
</dbReference>
<sequence length="588" mass="68060">MSHKRVTGYGYDKFSEHADQTPLGKLQKQYWTTKQQMIQKLGKKEDEYVVMSDAELDAKLDLFEAIEQSSAELLKIIEMYQEKLINLSIEESEMSRLLKSQSTYDTKTKAGKMMAAVSKAQNFSSQQRTALRLPLVRLYNEVETFQNQAIRDTFITIRKMENCRTEYRGALLWMKNVSTELDPDTSKKLEKFRRVQAQVKKTKIKFDKFKNDVIQKIDLLSASRCNMFSHALVNYTQTLILFWQKTAKTMNTVADAFKGYQYYEFNIIKDLVEPSKKLAELCQKKETQNNEQKDIVENETKLIDTSEKVDEINELIDLITESESDVIKEQLKELEILELEKKEKLNQLQKEQTQKSPSNLLFSFMKSDKDLINLESSMKSSLKLTQFSDLLNTSSEQFEKEWESAFVNEDKKESPRIDNDNDEFGLFTSAFSSNSFNNNNNNNNNKESQEKKPNEDGKINNQKKTNWFDLFAELDPLKNPDTIGQKDGQDDERNSGGVGINLTAANTVILHDIDYNPFNDKQAEDRCHRLGQTREVKVYKLLSKNTIDEQMLQIQKKKLELGADINGVHDETDTKSNMVSMLNEALKL</sequence>
<keyword evidence="2" id="KW-0175">Coiled coil</keyword>
<feature type="coiled-coil region" evidence="2">
    <location>
        <begin position="327"/>
        <end position="354"/>
    </location>
</feature>
<evidence type="ECO:0000313" key="6">
    <source>
        <dbReference type="Proteomes" id="UP000663879"/>
    </source>
</evidence>
<dbReference type="Gene3D" id="1.20.1270.60">
    <property type="entry name" value="Arfaptin homology (AH) domain/BAR domain"/>
    <property type="match status" value="1"/>
</dbReference>
<dbReference type="EMBL" id="CAJNOC010003444">
    <property type="protein sequence ID" value="CAF0982867.1"/>
    <property type="molecule type" value="Genomic_DNA"/>
</dbReference>
<comment type="caution">
    <text evidence="5">The sequence shown here is derived from an EMBL/GenBank/DDBJ whole genome shotgun (WGS) entry which is preliminary data.</text>
</comment>
<reference evidence="5" key="1">
    <citation type="submission" date="2021-02" db="EMBL/GenBank/DDBJ databases">
        <authorList>
            <person name="Nowell W R."/>
        </authorList>
    </citation>
    <scope>NUCLEOTIDE SEQUENCE</scope>
    <source>
        <strain evidence="5">Ploen Becks lab</strain>
    </source>
</reference>
<protein>
    <recommendedName>
        <fullName evidence="4">AH domain-containing protein</fullName>
    </recommendedName>
</protein>
<dbReference type="Gene3D" id="3.40.50.300">
    <property type="entry name" value="P-loop containing nucleotide triphosphate hydrolases"/>
    <property type="match status" value="1"/>
</dbReference>
<dbReference type="InterPro" id="IPR006723">
    <property type="entry name" value="Islet_autoAg_Ica1_C"/>
</dbReference>
<dbReference type="Pfam" id="PF04629">
    <property type="entry name" value="ICA69"/>
    <property type="match status" value="1"/>
</dbReference>
<feature type="region of interest" description="Disordered" evidence="3">
    <location>
        <begin position="406"/>
        <end position="461"/>
    </location>
</feature>
<dbReference type="GO" id="GO:0005794">
    <property type="term" value="C:Golgi apparatus"/>
    <property type="evidence" value="ECO:0007669"/>
    <property type="project" value="TreeGrafter"/>
</dbReference>
<dbReference type="InterPro" id="IPR027267">
    <property type="entry name" value="AH/BAR_dom_sf"/>
</dbReference>
<organism evidence="5 6">
    <name type="scientific">Brachionus calyciflorus</name>
    <dbReference type="NCBI Taxonomy" id="104777"/>
    <lineage>
        <taxon>Eukaryota</taxon>
        <taxon>Metazoa</taxon>
        <taxon>Spiralia</taxon>
        <taxon>Gnathifera</taxon>
        <taxon>Rotifera</taxon>
        <taxon>Eurotatoria</taxon>
        <taxon>Monogononta</taxon>
        <taxon>Pseudotrocha</taxon>
        <taxon>Ploima</taxon>
        <taxon>Brachionidae</taxon>
        <taxon>Brachionus</taxon>
    </lineage>
</organism>
<evidence type="ECO:0000259" key="4">
    <source>
        <dbReference type="PROSITE" id="PS50870"/>
    </source>
</evidence>
<evidence type="ECO:0000256" key="2">
    <source>
        <dbReference type="SAM" id="Coils"/>
    </source>
</evidence>
<dbReference type="SUPFAM" id="SSF52540">
    <property type="entry name" value="P-loop containing nucleoside triphosphate hydrolases"/>
    <property type="match status" value="1"/>
</dbReference>
<dbReference type="SMART" id="SM01237">
    <property type="entry name" value="ICA69"/>
    <property type="match status" value="1"/>
</dbReference>
<feature type="compositionally biased region" description="Low complexity" evidence="3">
    <location>
        <begin position="431"/>
        <end position="445"/>
    </location>
</feature>
<dbReference type="PANTHER" id="PTHR10164">
    <property type="entry name" value="ISLET CELL AUTOANTIGEN 1"/>
    <property type="match status" value="1"/>
</dbReference>
<dbReference type="Proteomes" id="UP000663879">
    <property type="component" value="Unassembled WGS sequence"/>
</dbReference>
<name>A0A814FH06_9BILA</name>
<feature type="compositionally biased region" description="Basic and acidic residues" evidence="3">
    <location>
        <begin position="406"/>
        <end position="419"/>
    </location>
</feature>
<dbReference type="Pfam" id="PF06456">
    <property type="entry name" value="Arfaptin"/>
    <property type="match status" value="1"/>
</dbReference>
<feature type="domain" description="AH" evidence="4">
    <location>
        <begin position="51"/>
        <end position="255"/>
    </location>
</feature>
<feature type="region of interest" description="Disordered" evidence="3">
    <location>
        <begin position="478"/>
        <end position="497"/>
    </location>
</feature>
<dbReference type="GO" id="GO:0051049">
    <property type="term" value="P:regulation of transport"/>
    <property type="evidence" value="ECO:0007669"/>
    <property type="project" value="TreeGrafter"/>
</dbReference>
<dbReference type="FunFam" id="1.20.1270.60:FF:000068">
    <property type="entry name" value="Islet cell autoantigen"/>
    <property type="match status" value="1"/>
</dbReference>
<dbReference type="InterPro" id="IPR049730">
    <property type="entry name" value="SNF2/RAD54-like_C"/>
</dbReference>
<keyword evidence="1" id="KW-0378">Hydrolase</keyword>
<dbReference type="PROSITE" id="PS50870">
    <property type="entry name" value="AH"/>
    <property type="match status" value="1"/>
</dbReference>
<evidence type="ECO:0000256" key="1">
    <source>
        <dbReference type="ARBA" id="ARBA00022801"/>
    </source>
</evidence>
<evidence type="ECO:0000313" key="5">
    <source>
        <dbReference type="EMBL" id="CAF0982867.1"/>
    </source>
</evidence>
<keyword evidence="6" id="KW-1185">Reference proteome</keyword>
<dbReference type="GO" id="GO:0019904">
    <property type="term" value="F:protein domain specific binding"/>
    <property type="evidence" value="ECO:0007669"/>
    <property type="project" value="InterPro"/>
</dbReference>
<feature type="compositionally biased region" description="Basic and acidic residues" evidence="3">
    <location>
        <begin position="447"/>
        <end position="458"/>
    </location>
</feature>
<dbReference type="SUPFAM" id="SSF103657">
    <property type="entry name" value="BAR/IMD domain-like"/>
    <property type="match status" value="1"/>
</dbReference>
<dbReference type="InterPro" id="IPR001650">
    <property type="entry name" value="Helicase_C-like"/>
</dbReference>
<dbReference type="AlphaFoldDB" id="A0A814FH06"/>